<dbReference type="EMBL" id="BAABBE010000031">
    <property type="protein sequence ID" value="GAA3676566.1"/>
    <property type="molecule type" value="Genomic_DNA"/>
</dbReference>
<name>A0ABP7C1F1_9PSEU</name>
<reference evidence="2" key="1">
    <citation type="journal article" date="2019" name="Int. J. Syst. Evol. Microbiol.">
        <title>The Global Catalogue of Microorganisms (GCM) 10K type strain sequencing project: providing services to taxonomists for standard genome sequencing and annotation.</title>
        <authorList>
            <consortium name="The Broad Institute Genomics Platform"/>
            <consortium name="The Broad Institute Genome Sequencing Center for Infectious Disease"/>
            <person name="Wu L."/>
            <person name="Ma J."/>
        </authorList>
    </citation>
    <scope>NUCLEOTIDE SEQUENCE [LARGE SCALE GENOMIC DNA]</scope>
    <source>
        <strain evidence="2">JCM 17494</strain>
    </source>
</reference>
<dbReference type="Proteomes" id="UP001500711">
    <property type="component" value="Unassembled WGS sequence"/>
</dbReference>
<keyword evidence="2" id="KW-1185">Reference proteome</keyword>
<evidence type="ECO:0000313" key="2">
    <source>
        <dbReference type="Proteomes" id="UP001500711"/>
    </source>
</evidence>
<proteinExistence type="predicted"/>
<comment type="caution">
    <text evidence="1">The sequence shown here is derived from an EMBL/GenBank/DDBJ whole genome shotgun (WGS) entry which is preliminary data.</text>
</comment>
<evidence type="ECO:0000313" key="1">
    <source>
        <dbReference type="EMBL" id="GAA3676566.1"/>
    </source>
</evidence>
<evidence type="ECO:0008006" key="3">
    <source>
        <dbReference type="Google" id="ProtNLM"/>
    </source>
</evidence>
<accession>A0ABP7C1F1</accession>
<gene>
    <name evidence="1" type="ORF">GCM10022267_74290</name>
</gene>
<organism evidence="1 2">
    <name type="scientific">Lentzea roselyniae</name>
    <dbReference type="NCBI Taxonomy" id="531940"/>
    <lineage>
        <taxon>Bacteria</taxon>
        <taxon>Bacillati</taxon>
        <taxon>Actinomycetota</taxon>
        <taxon>Actinomycetes</taxon>
        <taxon>Pseudonocardiales</taxon>
        <taxon>Pseudonocardiaceae</taxon>
        <taxon>Lentzea</taxon>
    </lineage>
</organism>
<protein>
    <recommendedName>
        <fullName evidence="3">DUF3558 domain-containing protein</fullName>
    </recommendedName>
</protein>
<sequence>MNTKPHCTLDRPVVVLATAAMVLVGGCSVPTVQQYPTSTSSSAPRPTLKYSLDAFTTCVEIQQKVPDLPLPLAPQVSKSATRFVSTCEFTTSTGTGPYITFQAQAFGNEEDSVGFHSGAELAKTAFGAPSSSGTEKETKINLGSEARWPDRGVGVGCKLEVLDENAVMMFTYSSGKKDNDARSEQCRESAREVTRKIFAAVQPG</sequence>
<dbReference type="PROSITE" id="PS51257">
    <property type="entry name" value="PROKAR_LIPOPROTEIN"/>
    <property type="match status" value="1"/>
</dbReference>